<proteinExistence type="predicted"/>
<name>A0A1Y5FCT3_9BACT</name>
<protein>
    <submittedName>
        <fullName evidence="1">Thiamine biosynthesis protein ThiS</fullName>
    </submittedName>
</protein>
<evidence type="ECO:0000313" key="1">
    <source>
        <dbReference type="EMBL" id="OUR97271.1"/>
    </source>
</evidence>
<dbReference type="InterPro" id="IPR003749">
    <property type="entry name" value="ThiS/MoaD-like"/>
</dbReference>
<dbReference type="Pfam" id="PF02597">
    <property type="entry name" value="ThiS"/>
    <property type="match status" value="1"/>
</dbReference>
<dbReference type="Proteomes" id="UP000196531">
    <property type="component" value="Unassembled WGS sequence"/>
</dbReference>
<dbReference type="PANTHER" id="PTHR34472:SF1">
    <property type="entry name" value="SULFUR CARRIER PROTEIN THIS"/>
    <property type="match status" value="1"/>
</dbReference>
<organism evidence="1 2">
    <name type="scientific">Halobacteriovorax marinus</name>
    <dbReference type="NCBI Taxonomy" id="97084"/>
    <lineage>
        <taxon>Bacteria</taxon>
        <taxon>Pseudomonadati</taxon>
        <taxon>Bdellovibrionota</taxon>
        <taxon>Bacteriovoracia</taxon>
        <taxon>Bacteriovoracales</taxon>
        <taxon>Halobacteriovoraceae</taxon>
        <taxon>Halobacteriovorax</taxon>
    </lineage>
</organism>
<gene>
    <name evidence="1" type="ORF">A9Q84_13170</name>
</gene>
<comment type="caution">
    <text evidence="1">The sequence shown here is derived from an EMBL/GenBank/DDBJ whole genome shotgun (WGS) entry which is preliminary data.</text>
</comment>
<reference evidence="2" key="1">
    <citation type="journal article" date="2017" name="Proc. Natl. Acad. Sci. U.S.A.">
        <title>Simulation of Deepwater Horizon oil plume reveals substrate specialization within a complex community of hydrocarbon-degraders.</title>
        <authorList>
            <person name="Hu P."/>
            <person name="Dubinsky E.A."/>
            <person name="Probst A.J."/>
            <person name="Wang J."/>
            <person name="Sieber C.M.K."/>
            <person name="Tom L.M."/>
            <person name="Gardinali P."/>
            <person name="Banfield J.F."/>
            <person name="Atlas R.M."/>
            <person name="Andersen G.L."/>
        </authorList>
    </citation>
    <scope>NUCLEOTIDE SEQUENCE [LARGE SCALE GENOMIC DNA]</scope>
</reference>
<dbReference type="AlphaFoldDB" id="A0A1Y5FCT3"/>
<dbReference type="InterPro" id="IPR010035">
    <property type="entry name" value="Thi_S"/>
</dbReference>
<dbReference type="NCBIfam" id="TIGR01683">
    <property type="entry name" value="thiS"/>
    <property type="match status" value="1"/>
</dbReference>
<accession>A0A1Y5FCT3</accession>
<dbReference type="SUPFAM" id="SSF54285">
    <property type="entry name" value="MoaD/ThiS"/>
    <property type="match status" value="1"/>
</dbReference>
<dbReference type="InterPro" id="IPR016155">
    <property type="entry name" value="Mopterin_synth/thiamin_S_b"/>
</dbReference>
<dbReference type="InterPro" id="IPR012675">
    <property type="entry name" value="Beta-grasp_dom_sf"/>
</dbReference>
<dbReference type="CDD" id="cd00565">
    <property type="entry name" value="Ubl_ThiS"/>
    <property type="match status" value="1"/>
</dbReference>
<sequence length="65" mass="7060">MKILLNGSERIISSSCIKNLISDLQLGIDGWALAYNGEFVPREEIESIVLSERDEVDIIGANPGG</sequence>
<dbReference type="PANTHER" id="PTHR34472">
    <property type="entry name" value="SULFUR CARRIER PROTEIN THIS"/>
    <property type="match status" value="1"/>
</dbReference>
<dbReference type="EMBL" id="MAAO01000006">
    <property type="protein sequence ID" value="OUR97271.1"/>
    <property type="molecule type" value="Genomic_DNA"/>
</dbReference>
<dbReference type="Gene3D" id="3.10.20.30">
    <property type="match status" value="1"/>
</dbReference>
<evidence type="ECO:0000313" key="2">
    <source>
        <dbReference type="Proteomes" id="UP000196531"/>
    </source>
</evidence>